<dbReference type="EMBL" id="HBIB01017952">
    <property type="protein sequence ID" value="CAE0249423.1"/>
    <property type="molecule type" value="Transcribed_RNA"/>
</dbReference>
<reference evidence="6" key="1">
    <citation type="submission" date="2021-01" db="EMBL/GenBank/DDBJ databases">
        <authorList>
            <person name="Corre E."/>
            <person name="Pelletier E."/>
            <person name="Niang G."/>
            <person name="Scheremetjew M."/>
            <person name="Finn R."/>
            <person name="Kale V."/>
            <person name="Holt S."/>
            <person name="Cochrane G."/>
            <person name="Meng A."/>
            <person name="Brown T."/>
            <person name="Cohen L."/>
        </authorList>
    </citation>
    <scope>NUCLEOTIDE SEQUENCE</scope>
    <source>
        <strain evidence="6">NIES-2562</strain>
    </source>
</reference>
<dbReference type="InterPro" id="IPR015353">
    <property type="entry name" value="Rubisco_LSMT_subst-bd"/>
</dbReference>
<dbReference type="GO" id="GO:0032259">
    <property type="term" value="P:methylation"/>
    <property type="evidence" value="ECO:0007669"/>
    <property type="project" value="UniProtKB-KW"/>
</dbReference>
<feature type="domain" description="Rubisco LSMT substrate-binding" evidence="5">
    <location>
        <begin position="368"/>
        <end position="455"/>
    </location>
</feature>
<proteinExistence type="predicted"/>
<dbReference type="InterPro" id="IPR050600">
    <property type="entry name" value="SETD3_SETD6_MTase"/>
</dbReference>
<protein>
    <recommendedName>
        <fullName evidence="5">Rubisco LSMT substrate-binding domain-containing protein</fullName>
    </recommendedName>
</protein>
<dbReference type="PANTHER" id="PTHR13271:SF151">
    <property type="entry name" value="SET DOMAIN-CONTAINING PROTEIN 4"/>
    <property type="match status" value="1"/>
</dbReference>
<dbReference type="InterPro" id="IPR046341">
    <property type="entry name" value="SET_dom_sf"/>
</dbReference>
<evidence type="ECO:0000259" key="5">
    <source>
        <dbReference type="Pfam" id="PF09273"/>
    </source>
</evidence>
<organism evidence="6">
    <name type="scientific">Palpitomonas bilix</name>
    <dbReference type="NCBI Taxonomy" id="652834"/>
    <lineage>
        <taxon>Eukaryota</taxon>
        <taxon>Eukaryota incertae sedis</taxon>
    </lineage>
</organism>
<dbReference type="PANTHER" id="PTHR13271">
    <property type="entry name" value="UNCHARACTERIZED PUTATIVE METHYLTRANSFERASE"/>
    <property type="match status" value="1"/>
</dbReference>
<evidence type="ECO:0000313" key="6">
    <source>
        <dbReference type="EMBL" id="CAE0249422.1"/>
    </source>
</evidence>
<dbReference type="SUPFAM" id="SSF82199">
    <property type="entry name" value="SET domain"/>
    <property type="match status" value="1"/>
</dbReference>
<evidence type="ECO:0000256" key="1">
    <source>
        <dbReference type="ARBA" id="ARBA00022603"/>
    </source>
</evidence>
<evidence type="ECO:0000256" key="2">
    <source>
        <dbReference type="ARBA" id="ARBA00022679"/>
    </source>
</evidence>
<dbReference type="EMBL" id="HBIB01017951">
    <property type="protein sequence ID" value="CAE0249422.1"/>
    <property type="molecule type" value="Transcribed_RNA"/>
</dbReference>
<dbReference type="AlphaFoldDB" id="A0A7S3D846"/>
<evidence type="ECO:0000256" key="3">
    <source>
        <dbReference type="ARBA" id="ARBA00022691"/>
    </source>
</evidence>
<keyword evidence="4" id="KW-0732">Signal</keyword>
<accession>A0A7S3D846</accession>
<keyword evidence="1" id="KW-0489">Methyltransferase</keyword>
<evidence type="ECO:0000313" key="7">
    <source>
        <dbReference type="EMBL" id="CAE0249423.1"/>
    </source>
</evidence>
<dbReference type="CDD" id="cd10527">
    <property type="entry name" value="SET_LSMT"/>
    <property type="match status" value="1"/>
</dbReference>
<gene>
    <name evidence="6" type="ORF">PBIL07802_LOCUS11621</name>
    <name evidence="7" type="ORF">PBIL07802_LOCUS11622</name>
</gene>
<dbReference type="GO" id="GO:0016279">
    <property type="term" value="F:protein-lysine N-methyltransferase activity"/>
    <property type="evidence" value="ECO:0007669"/>
    <property type="project" value="TreeGrafter"/>
</dbReference>
<keyword evidence="3" id="KW-0949">S-adenosyl-L-methionine</keyword>
<dbReference type="Pfam" id="PF09273">
    <property type="entry name" value="Rubis-subs-bind"/>
    <property type="match status" value="1"/>
</dbReference>
<keyword evidence="2" id="KW-0808">Transferase</keyword>
<sequence>MRLPFAFTLLLAAFLLLAAIVHPTSAALRRIGRRADGDIEEYEKWLRREVKKRRGTPPSSLQLSYFEGMGLGVRAVEDVQKGEELVRMPLSLVFCRETIQAMPTPFGRYIARPDNQGVSDTQKMALALLYEDYRQDGSLWEPYLHLLPSQLDSTVFFSEEELDELDGLVIAGESRSEKKRMEEQVEYVKKRMLQWEMKDERFAMNAMTIAEFANELNVEDYTLATYLIHSRAWTMKRDKYLLPFSDFLNHDKADFEETSESFLLYHSVEDGFAVMKAEKAYAKGMQVFESYGSNPNHIYLRYHGFLPADNDATCAQFVLSPQRAMRKAKKRDVRMVMDRLFSEAQMEYTVSACVRRSDFEEEPSGRRRVHSQKMMTFFRIMSLSESGAREVKRGRINPRKPGTATQEAAAWSKMAEYIEERLNGVTKRNSGDEALLEKGMLTGRKELAVKYRVAEVREMEDMLAYAKEKAKLN</sequence>
<name>A0A7S3D846_9EUKA</name>
<dbReference type="InterPro" id="IPR036464">
    <property type="entry name" value="Rubisco_LSMT_subst-bd_sf"/>
</dbReference>
<feature type="signal peptide" evidence="4">
    <location>
        <begin position="1"/>
        <end position="26"/>
    </location>
</feature>
<dbReference type="SUPFAM" id="SSF81822">
    <property type="entry name" value="RuBisCo LSMT C-terminal, substrate-binding domain"/>
    <property type="match status" value="1"/>
</dbReference>
<dbReference type="Gene3D" id="3.90.1420.10">
    <property type="entry name" value="Rubisco LSMT, substrate-binding domain"/>
    <property type="match status" value="1"/>
</dbReference>
<feature type="chain" id="PRO_5036403918" description="Rubisco LSMT substrate-binding domain-containing protein" evidence="4">
    <location>
        <begin position="27"/>
        <end position="473"/>
    </location>
</feature>
<evidence type="ECO:0000256" key="4">
    <source>
        <dbReference type="SAM" id="SignalP"/>
    </source>
</evidence>
<dbReference type="Gene3D" id="3.90.1410.10">
    <property type="entry name" value="set domain protein methyltransferase, domain 1"/>
    <property type="match status" value="1"/>
</dbReference>